<evidence type="ECO:0000256" key="18">
    <source>
        <dbReference type="ARBA" id="ARBA00048739"/>
    </source>
</evidence>
<evidence type="ECO:0000256" key="17">
    <source>
        <dbReference type="ARBA" id="ARBA00048611"/>
    </source>
</evidence>
<evidence type="ECO:0000313" key="23">
    <source>
        <dbReference type="Proteomes" id="UP000499080"/>
    </source>
</evidence>
<evidence type="ECO:0000256" key="1">
    <source>
        <dbReference type="ARBA" id="ARBA00006484"/>
    </source>
</evidence>
<dbReference type="SUPFAM" id="SSF51735">
    <property type="entry name" value="NAD(P)-binding Rossmann-fold domains"/>
    <property type="match status" value="1"/>
</dbReference>
<comment type="catalytic activity">
    <reaction evidence="19">
        <text>resolvin D2 + NAD(+) = 16-oxoresolvin D2 + NADH + H(+)</text>
        <dbReference type="Rhea" id="RHEA:53588"/>
        <dbReference type="ChEBI" id="CHEBI:15378"/>
        <dbReference type="ChEBI" id="CHEBI:57540"/>
        <dbReference type="ChEBI" id="CHEBI:57945"/>
        <dbReference type="ChEBI" id="CHEBI:133367"/>
        <dbReference type="ChEBI" id="CHEBI:137498"/>
    </reaction>
    <physiologicalReaction direction="left-to-right" evidence="19">
        <dbReference type="Rhea" id="RHEA:53589"/>
    </physiologicalReaction>
</comment>
<evidence type="ECO:0000256" key="11">
    <source>
        <dbReference type="ARBA" id="ARBA00048008"/>
    </source>
</evidence>
<evidence type="ECO:0000256" key="13">
    <source>
        <dbReference type="ARBA" id="ARBA00048144"/>
    </source>
</evidence>
<dbReference type="EMBL" id="BGPR01008263">
    <property type="protein sequence ID" value="GBN32620.1"/>
    <property type="molecule type" value="Genomic_DNA"/>
</dbReference>
<evidence type="ECO:0000256" key="7">
    <source>
        <dbReference type="ARBA" id="ARBA00042026"/>
    </source>
</evidence>
<comment type="catalytic activity">
    <reaction evidence="11">
        <text>14-hydroxy-(4Z,7Z,10Z,12E,16Z,19Z)-docosahexaenoate + NAD(+) = 14-oxo-(4Z,7Z,10Z,12E,16Z,19Z)-docosahexaenoate + NADH + H(+)</text>
        <dbReference type="Rhea" id="RHEA:48952"/>
        <dbReference type="ChEBI" id="CHEBI:15378"/>
        <dbReference type="ChEBI" id="CHEBI:57540"/>
        <dbReference type="ChEBI" id="CHEBI:57945"/>
        <dbReference type="ChEBI" id="CHEBI:90866"/>
        <dbReference type="ChEBI" id="CHEBI:90867"/>
    </reaction>
    <physiologicalReaction direction="left-to-right" evidence="11">
        <dbReference type="Rhea" id="RHEA:48953"/>
    </physiologicalReaction>
</comment>
<protein>
    <recommendedName>
        <fullName evidence="5">15-hydroxyprostaglandin dehydrogenase [NAD(+)]</fullName>
        <ecNumber evidence="3">1.1.1.141</ecNumber>
        <ecNumber evidence="4">1.1.1.232</ecNumber>
    </recommendedName>
    <alternativeName>
        <fullName evidence="7">Eicosanoid/docosanoid dehydrogenase [NAD(+)]</fullName>
    </alternativeName>
    <alternativeName>
        <fullName evidence="6">Prostaglandin dehydrogenase 1</fullName>
    </alternativeName>
</protein>
<comment type="catalytic activity">
    <reaction evidence="18">
        <text>prostaglandin E2 + NAD(+) = 15-oxoprostaglandin E2 + NADH + H(+)</text>
        <dbReference type="Rhea" id="RHEA:11876"/>
        <dbReference type="ChEBI" id="CHEBI:15378"/>
        <dbReference type="ChEBI" id="CHEBI:57400"/>
        <dbReference type="ChEBI" id="CHEBI:57540"/>
        <dbReference type="ChEBI" id="CHEBI:57945"/>
        <dbReference type="ChEBI" id="CHEBI:606564"/>
        <dbReference type="EC" id="1.1.1.141"/>
    </reaction>
    <physiologicalReaction direction="left-to-right" evidence="18">
        <dbReference type="Rhea" id="RHEA:11877"/>
    </physiologicalReaction>
</comment>
<dbReference type="InterPro" id="IPR002347">
    <property type="entry name" value="SDR_fam"/>
</dbReference>
<evidence type="ECO:0000256" key="14">
    <source>
        <dbReference type="ARBA" id="ARBA00048170"/>
    </source>
</evidence>
<proteinExistence type="inferred from homology"/>
<reference evidence="22 23" key="1">
    <citation type="journal article" date="2019" name="Sci. Rep.">
        <title>Orb-weaving spider Araneus ventricosus genome elucidates the spidroin gene catalogue.</title>
        <authorList>
            <person name="Kono N."/>
            <person name="Nakamura H."/>
            <person name="Ohtoshi R."/>
            <person name="Moran D.A.P."/>
            <person name="Shinohara A."/>
            <person name="Yoshida Y."/>
            <person name="Fujiwara M."/>
            <person name="Mori M."/>
            <person name="Tomita M."/>
            <person name="Arakawa K."/>
        </authorList>
    </citation>
    <scope>NUCLEOTIDE SEQUENCE [LARGE SCALE GENOMIC DNA]</scope>
</reference>
<dbReference type="InterPro" id="IPR036291">
    <property type="entry name" value="NAD(P)-bd_dom_sf"/>
</dbReference>
<dbReference type="Pfam" id="PF00106">
    <property type="entry name" value="adh_short"/>
    <property type="match status" value="1"/>
</dbReference>
<accession>A0A4Y2N211</accession>
<evidence type="ECO:0000256" key="16">
    <source>
        <dbReference type="ARBA" id="ARBA00048535"/>
    </source>
</evidence>
<dbReference type="PANTHER" id="PTHR44229">
    <property type="entry name" value="15-HYDROXYPROSTAGLANDIN DEHYDROGENASE [NAD(+)]"/>
    <property type="match status" value="1"/>
</dbReference>
<evidence type="ECO:0000256" key="15">
    <source>
        <dbReference type="ARBA" id="ARBA00048393"/>
    </source>
</evidence>
<sequence>MQPSVLIGSRAKINHALKPSKPIQATYCAFPSNIPTCGKAALNFSQRKGIIEVLTVVNQKTPCENAPRSKVCVADIQELKAEEFAREQQKIFGKGDVIAIHCDVSKESDYSKLFEETLKYFKRVDVLVNNAGVLLEHDPRKCLEVNLLGPLFGCHAALKYMGKSKGGNGGVVINTASLAGHDPFPSYLKRFNLALTANCTCGNTNGTPLHYATQCILTASFHMTKPAQQHELILFRNVASNKGSRLKKIQRLLHHLNDFQ</sequence>
<comment type="function">
    <text evidence="8">Catalyzes the NAD-dependent dehydrogenation (oxidation) of a broad array of hydroxylated polyunsaturated fatty acids (mainly eicosanoids and docosanoids, including prostaglandins, lipoxins and resolvins), yielding their corresponding keto (oxo) metabolites. Decreases the levels of the pro-proliferative prostaglandins such as prostaglandin E2 (whose activity is increased in cancer because of an increase in the expression of cyclooxygenase 2) and generates oxo-fatty acid products that can profoundly influence cell function by abrogating pro-inflammatory cytokine expression. Converts resolvins E1, D1 and D2 to their oxo products, which represents a mode of resolvin inactivation. Resolvin E1 plays important roles during the resolution phase of acute inflammation, while resolvins D1 and D2 have a unique role in obesity-induced adipose inflammation.</text>
</comment>
<evidence type="ECO:0000256" key="19">
    <source>
        <dbReference type="ARBA" id="ARBA00048921"/>
    </source>
</evidence>
<comment type="catalytic activity">
    <reaction evidence="20">
        <text>(15S)-hydroxy-(5Z,8Z,11Z,13E)-eicosatetraenoate + NAD(+) = 15-oxo-(5Z,8Z,11Z,13E)-eicosatetraenoate + NADH + H(+)</text>
        <dbReference type="Rhea" id="RHEA:23260"/>
        <dbReference type="ChEBI" id="CHEBI:15378"/>
        <dbReference type="ChEBI" id="CHEBI:57409"/>
        <dbReference type="ChEBI" id="CHEBI:57410"/>
        <dbReference type="ChEBI" id="CHEBI:57540"/>
        <dbReference type="ChEBI" id="CHEBI:57945"/>
        <dbReference type="EC" id="1.1.1.232"/>
    </reaction>
    <physiologicalReaction direction="left-to-right" evidence="20">
        <dbReference type="Rhea" id="RHEA:23261"/>
    </physiologicalReaction>
</comment>
<name>A0A4Y2N211_ARAVE</name>
<dbReference type="Gene3D" id="3.40.50.720">
    <property type="entry name" value="NAD(P)-binding Rossmann-like Domain"/>
    <property type="match status" value="1"/>
</dbReference>
<keyword evidence="23" id="KW-1185">Reference proteome</keyword>
<dbReference type="GO" id="GO:0005737">
    <property type="term" value="C:cytoplasm"/>
    <property type="evidence" value="ECO:0007669"/>
    <property type="project" value="TreeGrafter"/>
</dbReference>
<dbReference type="PANTHER" id="PTHR44229:SF4">
    <property type="entry name" value="15-HYDROXYPROSTAGLANDIN DEHYDROGENASE [NAD(+)]"/>
    <property type="match status" value="1"/>
</dbReference>
<dbReference type="GO" id="GO:0047034">
    <property type="term" value="F:15-hydroxyicosatetraenoate dehydrogenase activity"/>
    <property type="evidence" value="ECO:0007669"/>
    <property type="project" value="UniProtKB-EC"/>
</dbReference>
<comment type="catalytic activity">
    <reaction evidence="9">
        <text>prostaglandin E1 + NAD(+) = 15-oxoprostaglandin E1 + NADH + H(+)</text>
        <dbReference type="Rhea" id="RHEA:16477"/>
        <dbReference type="ChEBI" id="CHEBI:15378"/>
        <dbReference type="ChEBI" id="CHEBI:57397"/>
        <dbReference type="ChEBI" id="CHEBI:57401"/>
        <dbReference type="ChEBI" id="CHEBI:57540"/>
        <dbReference type="ChEBI" id="CHEBI:57945"/>
    </reaction>
    <physiologicalReaction direction="left-to-right" evidence="9">
        <dbReference type="Rhea" id="RHEA:16478"/>
    </physiologicalReaction>
</comment>
<evidence type="ECO:0000256" key="10">
    <source>
        <dbReference type="ARBA" id="ARBA00047672"/>
    </source>
</evidence>
<dbReference type="GO" id="GO:0016404">
    <property type="term" value="F:15-hydroxyprostaglandin dehydrogenase (NAD+) activity"/>
    <property type="evidence" value="ECO:0007669"/>
    <property type="project" value="UniProtKB-EC"/>
</dbReference>
<comment type="catalytic activity">
    <reaction evidence="17">
        <text>prostaglandin A1 + NAD(+) = 15-oxo-prostaglandin A1 + NADH + H(+)</text>
        <dbReference type="Rhea" id="RHEA:41263"/>
        <dbReference type="ChEBI" id="CHEBI:15378"/>
        <dbReference type="ChEBI" id="CHEBI:57398"/>
        <dbReference type="ChEBI" id="CHEBI:57540"/>
        <dbReference type="ChEBI" id="CHEBI:57945"/>
        <dbReference type="ChEBI" id="CHEBI:85072"/>
    </reaction>
    <physiologicalReaction direction="left-to-right" evidence="17">
        <dbReference type="Rhea" id="RHEA:41264"/>
    </physiologicalReaction>
</comment>
<comment type="catalytic activity">
    <reaction evidence="14">
        <text>resolvin D1 + NAD(+) = 17-oxoresolvin D1 + NADH + H(+)</text>
        <dbReference type="Rhea" id="RHEA:50128"/>
        <dbReference type="ChEBI" id="CHEBI:15378"/>
        <dbReference type="ChEBI" id="CHEBI:57540"/>
        <dbReference type="ChEBI" id="CHEBI:57945"/>
        <dbReference type="ChEBI" id="CHEBI:132079"/>
        <dbReference type="ChEBI" id="CHEBI:132081"/>
    </reaction>
    <physiologicalReaction direction="left-to-right" evidence="14">
        <dbReference type="Rhea" id="RHEA:50129"/>
    </physiologicalReaction>
</comment>
<comment type="catalytic activity">
    <reaction evidence="13">
        <text>(11R)-hydroxy-(5Z,8Z,12E,14Z)-eicosatetraenoate + NAD(+) = 11-oxo-(5Z,8Z,12E,14Z)-eicosatetraenoate + NADH + H(+)</text>
        <dbReference type="Rhea" id="RHEA:48640"/>
        <dbReference type="ChEBI" id="CHEBI:15378"/>
        <dbReference type="ChEBI" id="CHEBI:57540"/>
        <dbReference type="ChEBI" id="CHEBI:57945"/>
        <dbReference type="ChEBI" id="CHEBI:78836"/>
        <dbReference type="ChEBI" id="CHEBI:90697"/>
    </reaction>
    <physiologicalReaction direction="left-to-right" evidence="13">
        <dbReference type="Rhea" id="RHEA:48641"/>
    </physiologicalReaction>
</comment>
<comment type="catalytic activity">
    <reaction evidence="12">
        <text>15-oxo-(5S,6R)-dihydroxy-(7E,9E,11Z)-eicosatrienoate + NADH + H(+) = (5S,6R,15S)-trihydroxy-(7E,9E,11Z)-eicosatrienoate + NAD(+)</text>
        <dbReference type="Rhea" id="RHEA:41596"/>
        <dbReference type="ChEBI" id="CHEBI:15378"/>
        <dbReference type="ChEBI" id="CHEBI:57540"/>
        <dbReference type="ChEBI" id="CHEBI:57945"/>
        <dbReference type="ChEBI" id="CHEBI:78325"/>
        <dbReference type="ChEBI" id="CHEBI:78329"/>
    </reaction>
    <physiologicalReaction direction="left-to-right" evidence="12">
        <dbReference type="Rhea" id="RHEA:41597"/>
    </physiologicalReaction>
</comment>
<evidence type="ECO:0000256" key="12">
    <source>
        <dbReference type="ARBA" id="ARBA00048140"/>
    </source>
</evidence>
<evidence type="ECO:0000256" key="6">
    <source>
        <dbReference type="ARBA" id="ARBA00041812"/>
    </source>
</evidence>
<evidence type="ECO:0000256" key="5">
    <source>
        <dbReference type="ARBA" id="ARBA00040276"/>
    </source>
</evidence>
<comment type="catalytic activity">
    <reaction evidence="10">
        <text>resolvin D1 + NAD(+) = 8-oxoresolvin D1 + NADH + H(+)</text>
        <dbReference type="Rhea" id="RHEA:50124"/>
        <dbReference type="ChEBI" id="CHEBI:15378"/>
        <dbReference type="ChEBI" id="CHEBI:57540"/>
        <dbReference type="ChEBI" id="CHEBI:57945"/>
        <dbReference type="ChEBI" id="CHEBI:132079"/>
        <dbReference type="ChEBI" id="CHEBI:132080"/>
    </reaction>
    <physiologicalReaction direction="left-to-right" evidence="10">
        <dbReference type="Rhea" id="RHEA:50125"/>
    </physiologicalReaction>
</comment>
<dbReference type="EC" id="1.1.1.232" evidence="4"/>
<keyword evidence="2" id="KW-0560">Oxidoreductase</keyword>
<evidence type="ECO:0000256" key="4">
    <source>
        <dbReference type="ARBA" id="ARBA00039060"/>
    </source>
</evidence>
<comment type="similarity">
    <text evidence="1">Belongs to the short-chain dehydrogenases/reductases (SDR) family.</text>
</comment>
<dbReference type="EC" id="1.1.1.141" evidence="3"/>
<evidence type="ECO:0000313" key="22">
    <source>
        <dbReference type="EMBL" id="GBN32620.1"/>
    </source>
</evidence>
<evidence type="ECO:0000256" key="9">
    <source>
        <dbReference type="ARBA" id="ARBA00047325"/>
    </source>
</evidence>
<comment type="catalytic activity">
    <reaction evidence="21">
        <text>resolvin E1 + NAD(+) = 18-oxo-resolvin E1 + NADH + H(+)</text>
        <dbReference type="Rhea" id="RHEA:49244"/>
        <dbReference type="ChEBI" id="CHEBI:15378"/>
        <dbReference type="ChEBI" id="CHEBI:57540"/>
        <dbReference type="ChEBI" id="CHEBI:57945"/>
        <dbReference type="ChEBI" id="CHEBI:91000"/>
        <dbReference type="ChEBI" id="CHEBI:91001"/>
    </reaction>
    <physiologicalReaction direction="left-to-right" evidence="21">
        <dbReference type="Rhea" id="RHEA:49245"/>
    </physiologicalReaction>
</comment>
<evidence type="ECO:0000256" key="20">
    <source>
        <dbReference type="ARBA" id="ARBA00049151"/>
    </source>
</evidence>
<comment type="catalytic activity">
    <reaction evidence="15">
        <text>resolvin D2 + NAD(+) = 7-oxoresolvin D2 + NADH + H(+)</text>
        <dbReference type="Rhea" id="RHEA:53584"/>
        <dbReference type="ChEBI" id="CHEBI:15378"/>
        <dbReference type="ChEBI" id="CHEBI:57540"/>
        <dbReference type="ChEBI" id="CHEBI:57945"/>
        <dbReference type="ChEBI" id="CHEBI:133367"/>
        <dbReference type="ChEBI" id="CHEBI:137497"/>
    </reaction>
    <physiologicalReaction direction="left-to-right" evidence="15">
        <dbReference type="Rhea" id="RHEA:53585"/>
    </physiologicalReaction>
</comment>
<evidence type="ECO:0000256" key="3">
    <source>
        <dbReference type="ARBA" id="ARBA00038968"/>
    </source>
</evidence>
<dbReference type="PRINTS" id="PR01167">
    <property type="entry name" value="INSADHFAMILY"/>
</dbReference>
<dbReference type="AlphaFoldDB" id="A0A4Y2N211"/>
<gene>
    <name evidence="22" type="ORF">AVEN_35353_1</name>
</gene>
<comment type="caution">
    <text evidence="22">The sequence shown here is derived from an EMBL/GenBank/DDBJ whole genome shotgun (WGS) entry which is preliminary data.</text>
</comment>
<evidence type="ECO:0000256" key="21">
    <source>
        <dbReference type="ARBA" id="ARBA00049188"/>
    </source>
</evidence>
<evidence type="ECO:0000256" key="8">
    <source>
        <dbReference type="ARBA" id="ARBA00045705"/>
    </source>
</evidence>
<dbReference type="Proteomes" id="UP000499080">
    <property type="component" value="Unassembled WGS sequence"/>
</dbReference>
<comment type="catalytic activity">
    <reaction evidence="16">
        <text>lipoxin A4 + NAD(+) = 15-oxo-(5S,6R)-dihydroxy-(7E,9E,11Z,13E)-eicosatetraenoate + NADH + H(+)</text>
        <dbReference type="Rhea" id="RHEA:41572"/>
        <dbReference type="ChEBI" id="CHEBI:15378"/>
        <dbReference type="ChEBI" id="CHEBI:57540"/>
        <dbReference type="ChEBI" id="CHEBI:57945"/>
        <dbReference type="ChEBI" id="CHEBI:67026"/>
        <dbReference type="ChEBI" id="CHEBI:78311"/>
    </reaction>
    <physiologicalReaction direction="left-to-right" evidence="16">
        <dbReference type="Rhea" id="RHEA:41573"/>
    </physiologicalReaction>
</comment>
<organism evidence="22 23">
    <name type="scientific">Araneus ventricosus</name>
    <name type="common">Orbweaver spider</name>
    <name type="synonym">Epeira ventricosa</name>
    <dbReference type="NCBI Taxonomy" id="182803"/>
    <lineage>
        <taxon>Eukaryota</taxon>
        <taxon>Metazoa</taxon>
        <taxon>Ecdysozoa</taxon>
        <taxon>Arthropoda</taxon>
        <taxon>Chelicerata</taxon>
        <taxon>Arachnida</taxon>
        <taxon>Araneae</taxon>
        <taxon>Araneomorphae</taxon>
        <taxon>Entelegynae</taxon>
        <taxon>Araneoidea</taxon>
        <taxon>Araneidae</taxon>
        <taxon>Araneus</taxon>
    </lineage>
</organism>
<evidence type="ECO:0000256" key="2">
    <source>
        <dbReference type="ARBA" id="ARBA00023002"/>
    </source>
</evidence>